<dbReference type="Proteomes" id="UP001239085">
    <property type="component" value="Unassembled WGS sequence"/>
</dbReference>
<comment type="caution">
    <text evidence="1">The sequence shown here is derived from an EMBL/GenBank/DDBJ whole genome shotgun (WGS) entry which is preliminary data.</text>
</comment>
<sequence>MKLILDPLIIRPVQNPQLAGFSLASDAAAELTLRIASARDDLVATAAWFQILKRTRRALRITEGNPQEKYFQRCFELARTLGVPEPATAEATASEVVSEIAHAGGDAIMTRIRALLQDPVETERLQSALSLAWKTRASVHAGADTAPQVTAVLDDCGSARTPELDELIDARAGTAAASQLESAGAARTLGLTALDQPTTPGLGATASKRTLPRPFDRSVFERLFAALSGGAALDSAREADDVVEDEIERTASAWELADEQSRIIMLLGAEASHALEPTEILRPTNAHRLLSSRWEREAYVRRVLRLPGELSGVPEPVRDDIRTVRQGYLRRLWVRLHGRELRGQSTTGAELWDTLDGALRSVVMDQRHRLKLAIGRDVEGAA</sequence>
<evidence type="ECO:0000313" key="1">
    <source>
        <dbReference type="EMBL" id="MDQ0642624.1"/>
    </source>
</evidence>
<gene>
    <name evidence="1" type="ORF">QFZ46_000784</name>
</gene>
<name>A0ABU0P7I9_9MICO</name>
<accession>A0ABU0P7I9</accession>
<reference evidence="1 2" key="1">
    <citation type="submission" date="2023-07" db="EMBL/GenBank/DDBJ databases">
        <title>Comparative genomics of wheat-associated soil bacteria to identify genetic determinants of phenazine resistance.</title>
        <authorList>
            <person name="Mouncey N."/>
        </authorList>
    </citation>
    <scope>NUCLEOTIDE SEQUENCE [LARGE SCALE GENOMIC DNA]</scope>
    <source>
        <strain evidence="1 2">W2I7</strain>
    </source>
</reference>
<dbReference type="EMBL" id="JAUSXK010000001">
    <property type="protein sequence ID" value="MDQ0642624.1"/>
    <property type="molecule type" value="Genomic_DNA"/>
</dbReference>
<keyword evidence="2" id="KW-1185">Reference proteome</keyword>
<protein>
    <recommendedName>
        <fullName evidence="3">DUF222 domain-containing protein</fullName>
    </recommendedName>
</protein>
<evidence type="ECO:0008006" key="3">
    <source>
        <dbReference type="Google" id="ProtNLM"/>
    </source>
</evidence>
<proteinExistence type="predicted"/>
<organism evidence="1 2">
    <name type="scientific">Microbacterium murale</name>
    <dbReference type="NCBI Taxonomy" id="1081040"/>
    <lineage>
        <taxon>Bacteria</taxon>
        <taxon>Bacillati</taxon>
        <taxon>Actinomycetota</taxon>
        <taxon>Actinomycetes</taxon>
        <taxon>Micrococcales</taxon>
        <taxon>Microbacteriaceae</taxon>
        <taxon>Microbacterium</taxon>
    </lineage>
</organism>
<dbReference type="RefSeq" id="WP_307358509.1">
    <property type="nucleotide sequence ID" value="NZ_JAUSXK010000001.1"/>
</dbReference>
<evidence type="ECO:0000313" key="2">
    <source>
        <dbReference type="Proteomes" id="UP001239085"/>
    </source>
</evidence>